<evidence type="ECO:0000313" key="3">
    <source>
        <dbReference type="Proteomes" id="UP000187209"/>
    </source>
</evidence>
<organism evidence="2 3">
    <name type="scientific">Stentor coeruleus</name>
    <dbReference type="NCBI Taxonomy" id="5963"/>
    <lineage>
        <taxon>Eukaryota</taxon>
        <taxon>Sar</taxon>
        <taxon>Alveolata</taxon>
        <taxon>Ciliophora</taxon>
        <taxon>Postciliodesmatophora</taxon>
        <taxon>Heterotrichea</taxon>
        <taxon>Heterotrichida</taxon>
        <taxon>Stentoridae</taxon>
        <taxon>Stentor</taxon>
    </lineage>
</organism>
<evidence type="ECO:0000313" key="2">
    <source>
        <dbReference type="EMBL" id="OMJ78449.1"/>
    </source>
</evidence>
<protein>
    <submittedName>
        <fullName evidence="2">Uncharacterized protein</fullName>
    </submittedName>
</protein>
<evidence type="ECO:0000256" key="1">
    <source>
        <dbReference type="SAM" id="MobiDB-lite"/>
    </source>
</evidence>
<gene>
    <name evidence="2" type="ORF">SteCoe_21734</name>
</gene>
<feature type="region of interest" description="Disordered" evidence="1">
    <location>
        <begin position="1"/>
        <end position="27"/>
    </location>
</feature>
<dbReference type="EMBL" id="MPUH01000521">
    <property type="protein sequence ID" value="OMJ78449.1"/>
    <property type="molecule type" value="Genomic_DNA"/>
</dbReference>
<name>A0A1R2BNQ1_9CILI</name>
<reference evidence="2 3" key="1">
    <citation type="submission" date="2016-11" db="EMBL/GenBank/DDBJ databases">
        <title>The macronuclear genome of Stentor coeruleus: a giant cell with tiny introns.</title>
        <authorList>
            <person name="Slabodnick M."/>
            <person name="Ruby J.G."/>
            <person name="Reiff S.B."/>
            <person name="Swart E.C."/>
            <person name="Gosai S."/>
            <person name="Prabakaran S."/>
            <person name="Witkowska E."/>
            <person name="Larue G.E."/>
            <person name="Fisher S."/>
            <person name="Freeman R.M."/>
            <person name="Gunawardena J."/>
            <person name="Chu W."/>
            <person name="Stover N.A."/>
            <person name="Gregory B.D."/>
            <person name="Nowacki M."/>
            <person name="Derisi J."/>
            <person name="Roy S.W."/>
            <person name="Marshall W.F."/>
            <person name="Sood P."/>
        </authorList>
    </citation>
    <scope>NUCLEOTIDE SEQUENCE [LARGE SCALE GENOMIC DNA]</scope>
    <source>
        <strain evidence="2">WM001</strain>
    </source>
</reference>
<dbReference type="Proteomes" id="UP000187209">
    <property type="component" value="Unassembled WGS sequence"/>
</dbReference>
<comment type="caution">
    <text evidence="2">The sequence shown here is derived from an EMBL/GenBank/DDBJ whole genome shotgun (WGS) entry which is preliminary data.</text>
</comment>
<accession>A0A1R2BNQ1</accession>
<dbReference type="OrthoDB" id="327393at2759"/>
<sequence length="418" mass="49818">MNLEIRSGRLKKRSTTSKESKSYSPNTGTLRCIKQSFDYKRYNPNSSCSPSYTFSKLDRFNSDIFEKFKNMTPFFILNKNSPKRSSIYLNTKKIHISSPEEKLKKIKEFSKKEEIKAEINRITRNRILSSINKEKCTKLSEKFSRFELRKNRREVAKLKRAWILLIIPCGIAYVIKKLIQNRKILKSRSKKKILWLLGISKSLGRIMLKFKRLRKKMSFTKLVILGKYAKRWISNRKKTYKNSIISCLENTIDGSLITSVMYLWKEKILFIQRSLKTWLKIRRIVYSLLLEKWNAVEKEFIDEKQRKKDKKRVKKTAFKEEKILLESFFTSSIKTAKIKAKVKSILKNYKEEVKEYISHIKTYFKRSPTLEIELFNGKSNFRPKLRIIDLVKEITKEMLIEMIQTTYSELLVHKVNKH</sequence>
<dbReference type="AlphaFoldDB" id="A0A1R2BNQ1"/>
<proteinExistence type="predicted"/>
<keyword evidence="3" id="KW-1185">Reference proteome</keyword>